<reference evidence="1 2" key="1">
    <citation type="journal article" date="2015" name="Genome Biol. Evol.">
        <title>Phylogenomic analyses indicate that early fungi evolved digesting cell walls of algal ancestors of land plants.</title>
        <authorList>
            <person name="Chang Y."/>
            <person name="Wang S."/>
            <person name="Sekimoto S."/>
            <person name="Aerts A.L."/>
            <person name="Choi C."/>
            <person name="Clum A."/>
            <person name="LaButti K.M."/>
            <person name="Lindquist E.A."/>
            <person name="Yee Ngan C."/>
            <person name="Ohm R.A."/>
            <person name="Salamov A.A."/>
            <person name="Grigoriev I.V."/>
            <person name="Spatafora J.W."/>
            <person name="Berbee M.L."/>
        </authorList>
    </citation>
    <scope>NUCLEOTIDE SEQUENCE [LARGE SCALE GENOMIC DNA]</scope>
    <source>
        <strain evidence="1 2">JEL478</strain>
    </source>
</reference>
<dbReference type="EMBL" id="KQ965772">
    <property type="protein sequence ID" value="KXS13973.1"/>
    <property type="molecule type" value="Genomic_DNA"/>
</dbReference>
<dbReference type="Proteomes" id="UP000070544">
    <property type="component" value="Unassembled WGS sequence"/>
</dbReference>
<sequence length="153" mass="17308">MHALVLKVGIAKDFDAVQSHVQCLPPILHLVAKAGLAQLEISLVDEEEMADAVHADWGTLKKPLAYALTQLEASQYPTLFKVVPLFNQVMDLLEDAVHFGGDHILEATQMPIMAKLCSTGFKNRAGRRMKCCNRNWMLHWKDWTQNQQPTRKM</sequence>
<dbReference type="OrthoDB" id="2432695at2759"/>
<gene>
    <name evidence="1" type="ORF">M427DRAFT_33410</name>
</gene>
<name>A0A139AC26_GONPJ</name>
<accession>A0A139AC26</accession>
<dbReference type="AlphaFoldDB" id="A0A139AC26"/>
<keyword evidence="2" id="KW-1185">Reference proteome</keyword>
<protein>
    <submittedName>
        <fullName evidence="1">Uncharacterized protein</fullName>
    </submittedName>
</protein>
<evidence type="ECO:0000313" key="2">
    <source>
        <dbReference type="Proteomes" id="UP000070544"/>
    </source>
</evidence>
<evidence type="ECO:0000313" key="1">
    <source>
        <dbReference type="EMBL" id="KXS13973.1"/>
    </source>
</evidence>
<proteinExistence type="predicted"/>
<organism evidence="1 2">
    <name type="scientific">Gonapodya prolifera (strain JEL478)</name>
    <name type="common">Monoblepharis prolifera</name>
    <dbReference type="NCBI Taxonomy" id="1344416"/>
    <lineage>
        <taxon>Eukaryota</taxon>
        <taxon>Fungi</taxon>
        <taxon>Fungi incertae sedis</taxon>
        <taxon>Chytridiomycota</taxon>
        <taxon>Chytridiomycota incertae sedis</taxon>
        <taxon>Monoblepharidomycetes</taxon>
        <taxon>Monoblepharidales</taxon>
        <taxon>Gonapodyaceae</taxon>
        <taxon>Gonapodya</taxon>
    </lineage>
</organism>